<sequence>MRRSACSHRAFTLIELLVVISVIALLIGILLPALGAARGAARGVLCLSQLRQILTASHLYAADHDGRLPPHTSLDPTLENPDVPGVGSNVYWCWAEISGDPALALRSGSVGRYLQEATAIAGCPDFETPDGVRAFYTGLGRVYPIDVHYAYNGRMLGKPSAAGAANWIPYRIEGIGDPGSTVLFHDSGSPGSGGTEVWPEFEAYPAAPDTRAGMAGAGPEGRQTVHARHGGDDANVAWVDGHASSQEVTFAFSDAAETRLKLGTLDPDPADGASNQWWNAGFK</sequence>
<evidence type="ECO:0000256" key="1">
    <source>
        <dbReference type="ARBA" id="ARBA00022481"/>
    </source>
</evidence>
<dbReference type="OrthoDB" id="255848at2"/>
<evidence type="ECO:0008006" key="4">
    <source>
        <dbReference type="Google" id="ProtNLM"/>
    </source>
</evidence>
<keyword evidence="3" id="KW-1185">Reference proteome</keyword>
<accession>I0IH97</accession>
<dbReference type="Proteomes" id="UP000007881">
    <property type="component" value="Chromosome"/>
</dbReference>
<dbReference type="eggNOG" id="COG4537">
    <property type="taxonomic scope" value="Bacteria"/>
</dbReference>
<dbReference type="HOGENOM" id="CLU_041661_3_0_0"/>
<evidence type="ECO:0000313" key="3">
    <source>
        <dbReference type="Proteomes" id="UP000007881"/>
    </source>
</evidence>
<dbReference type="RefSeq" id="WP_014437848.1">
    <property type="nucleotide sequence ID" value="NC_017080.1"/>
</dbReference>
<dbReference type="InterPro" id="IPR012902">
    <property type="entry name" value="N_methyl_site"/>
</dbReference>
<dbReference type="EMBL" id="AP012338">
    <property type="protein sequence ID" value="BAM04635.1"/>
    <property type="molecule type" value="Genomic_DNA"/>
</dbReference>
<dbReference type="PANTHER" id="PTHR30093:SF2">
    <property type="entry name" value="TYPE II SECRETION SYSTEM PROTEIN H"/>
    <property type="match status" value="1"/>
</dbReference>
<dbReference type="AlphaFoldDB" id="I0IH97"/>
<proteinExistence type="predicted"/>
<gene>
    <name evidence="2" type="ordered locus">PSMK_24760</name>
</gene>
<dbReference type="PANTHER" id="PTHR30093">
    <property type="entry name" value="GENERAL SECRETION PATHWAY PROTEIN G"/>
    <property type="match status" value="1"/>
</dbReference>
<dbReference type="STRING" id="1142394.PSMK_24760"/>
<dbReference type="NCBIfam" id="TIGR02532">
    <property type="entry name" value="IV_pilin_GFxxxE"/>
    <property type="match status" value="1"/>
</dbReference>
<dbReference type="GO" id="GO:0015627">
    <property type="term" value="C:type II protein secretion system complex"/>
    <property type="evidence" value="ECO:0007669"/>
    <property type="project" value="InterPro"/>
</dbReference>
<name>I0IH97_PHYMF</name>
<organism evidence="2 3">
    <name type="scientific">Phycisphaera mikurensis (strain NBRC 102666 / KCTC 22515 / FYK2301M01)</name>
    <dbReference type="NCBI Taxonomy" id="1142394"/>
    <lineage>
        <taxon>Bacteria</taxon>
        <taxon>Pseudomonadati</taxon>
        <taxon>Planctomycetota</taxon>
        <taxon>Phycisphaerae</taxon>
        <taxon>Phycisphaerales</taxon>
        <taxon>Phycisphaeraceae</taxon>
        <taxon>Phycisphaera</taxon>
    </lineage>
</organism>
<dbReference type="PRINTS" id="PR00813">
    <property type="entry name" value="BCTERIALGSPG"/>
</dbReference>
<dbReference type="GO" id="GO:0015628">
    <property type="term" value="P:protein secretion by the type II secretion system"/>
    <property type="evidence" value="ECO:0007669"/>
    <property type="project" value="InterPro"/>
</dbReference>
<reference evidence="2 3" key="1">
    <citation type="submission" date="2012-02" db="EMBL/GenBank/DDBJ databases">
        <title>Complete genome sequence of Phycisphaera mikurensis NBRC 102666.</title>
        <authorList>
            <person name="Ankai A."/>
            <person name="Hosoyama A."/>
            <person name="Terui Y."/>
            <person name="Sekine M."/>
            <person name="Fukai R."/>
            <person name="Kato Y."/>
            <person name="Nakamura S."/>
            <person name="Yamada-Narita S."/>
            <person name="Kawakoshi A."/>
            <person name="Fukunaga Y."/>
            <person name="Yamazaki S."/>
            <person name="Fujita N."/>
        </authorList>
    </citation>
    <scope>NUCLEOTIDE SEQUENCE [LARGE SCALE GENOMIC DNA]</scope>
    <source>
        <strain evidence="3">NBRC 102666 / KCTC 22515 / FYK2301M01</strain>
    </source>
</reference>
<dbReference type="Gene3D" id="3.30.700.10">
    <property type="entry name" value="Glycoprotein, Type 4 Pilin"/>
    <property type="match status" value="1"/>
</dbReference>
<dbReference type="KEGG" id="phm:PSMK_24760"/>
<evidence type="ECO:0000313" key="2">
    <source>
        <dbReference type="EMBL" id="BAM04635.1"/>
    </source>
</evidence>
<dbReference type="Pfam" id="PF07963">
    <property type="entry name" value="N_methyl"/>
    <property type="match status" value="1"/>
</dbReference>
<protein>
    <recommendedName>
        <fullName evidence="4">Prepilin-type N-terminal cleavage/methylation domain-containing protein</fullName>
    </recommendedName>
</protein>
<keyword evidence="1" id="KW-0488">Methylation</keyword>
<dbReference type="SUPFAM" id="SSF54523">
    <property type="entry name" value="Pili subunits"/>
    <property type="match status" value="1"/>
</dbReference>
<dbReference type="InterPro" id="IPR045584">
    <property type="entry name" value="Pilin-like"/>
</dbReference>
<dbReference type="InterPro" id="IPR000983">
    <property type="entry name" value="Bac_GSPG_pilin"/>
</dbReference>